<organism evidence="1 2">
    <name type="scientific">Desulfotruncus arcticus DSM 17038</name>
    <dbReference type="NCBI Taxonomy" id="1121424"/>
    <lineage>
        <taxon>Bacteria</taxon>
        <taxon>Bacillati</taxon>
        <taxon>Bacillota</taxon>
        <taxon>Clostridia</taxon>
        <taxon>Eubacteriales</taxon>
        <taxon>Desulfallaceae</taxon>
        <taxon>Desulfotruncus</taxon>
    </lineage>
</organism>
<evidence type="ECO:0000313" key="2">
    <source>
        <dbReference type="Proteomes" id="UP000199337"/>
    </source>
</evidence>
<gene>
    <name evidence="1" type="ORF">SAMN05660649_04549</name>
</gene>
<accession>A0A1I2YPP0</accession>
<protein>
    <submittedName>
        <fullName evidence="1">ParE-like toxin of type II toxin-antitoxin system</fullName>
    </submittedName>
</protein>
<keyword evidence="2" id="KW-1185">Reference proteome</keyword>
<dbReference type="AlphaFoldDB" id="A0A1I2YPP0"/>
<proteinExistence type="predicted"/>
<dbReference type="InterPro" id="IPR031552">
    <property type="entry name" value="ParE-like_toxin"/>
</dbReference>
<dbReference type="Gene3D" id="3.30.2310.20">
    <property type="entry name" value="RelE-like"/>
    <property type="match status" value="1"/>
</dbReference>
<name>A0A1I2YPP0_9FIRM</name>
<dbReference type="Proteomes" id="UP000199337">
    <property type="component" value="Unassembled WGS sequence"/>
</dbReference>
<dbReference type="SUPFAM" id="SSF143011">
    <property type="entry name" value="RelE-like"/>
    <property type="match status" value="1"/>
</dbReference>
<dbReference type="RefSeq" id="WP_092474730.1">
    <property type="nucleotide sequence ID" value="NZ_FOOX01000022.1"/>
</dbReference>
<dbReference type="InterPro" id="IPR035093">
    <property type="entry name" value="RelE/ParE_toxin_dom_sf"/>
</dbReference>
<dbReference type="OrthoDB" id="82378at2"/>
<reference evidence="2" key="1">
    <citation type="submission" date="2016-10" db="EMBL/GenBank/DDBJ databases">
        <authorList>
            <person name="Varghese N."/>
            <person name="Submissions S."/>
        </authorList>
    </citation>
    <scope>NUCLEOTIDE SEQUENCE [LARGE SCALE GENOMIC DNA]</scope>
    <source>
        <strain evidence="2">DSM 17038</strain>
    </source>
</reference>
<sequence>MDWTFSSTKKLEPLLKSLEKKQKALIASYNEQVEIIADNPKAGSSLQGDLGGYYSWDWTFHDISVRICYRFSEGDKHIYFVYFGTRENFYKELKRYLK</sequence>
<evidence type="ECO:0000313" key="1">
    <source>
        <dbReference type="EMBL" id="SFH27633.1"/>
    </source>
</evidence>
<dbReference type="STRING" id="341036.SAMN05660649_04549"/>
<dbReference type="Pfam" id="PF15781">
    <property type="entry name" value="ParE-like_toxin"/>
    <property type="match status" value="1"/>
</dbReference>
<dbReference type="EMBL" id="FOOX01000022">
    <property type="protein sequence ID" value="SFH27633.1"/>
    <property type="molecule type" value="Genomic_DNA"/>
</dbReference>